<dbReference type="STRING" id="1423818.FC88_GL000680"/>
<dbReference type="KEGG" id="lft:FG051_08035"/>
<protein>
    <submittedName>
        <fullName evidence="1">Uncharacterized protein</fullName>
    </submittedName>
</protein>
<name>A0A5B7T5Z1_9LACO</name>
<sequence length="218" mass="24602">MLARGVHSSQGIQLKVSLVPKDIDEQVIEEARNTHLTQRPALLKEVQNRLERLANDGKVADDDELFTEEAHQLLDIRQWSDFQIWIHRKQAETGEFELVDDKFVQSGGSGAEKAQAMVLPLLLVPKMVLHRSNRTDTPHMVMFDEFADKLDPETAKSFARTIDHFGFNFIATMPSGAQNKILADGVENIAYDVIAPAKKDDGKFHKNIVRPAMTWTKA</sequence>
<gene>
    <name evidence="1" type="ORF">FG051_08035</name>
</gene>
<proteinExistence type="predicted"/>
<evidence type="ECO:0000313" key="1">
    <source>
        <dbReference type="EMBL" id="QCX25969.1"/>
    </source>
</evidence>
<dbReference type="EMBL" id="CP040736">
    <property type="protein sequence ID" value="QCX25969.1"/>
    <property type="molecule type" value="Genomic_DNA"/>
</dbReference>
<organism evidence="1 2">
    <name type="scientific">Companilactobacillus futsaii</name>
    <dbReference type="NCBI Taxonomy" id="938155"/>
    <lineage>
        <taxon>Bacteria</taxon>
        <taxon>Bacillati</taxon>
        <taxon>Bacillota</taxon>
        <taxon>Bacilli</taxon>
        <taxon>Lactobacillales</taxon>
        <taxon>Lactobacillaceae</taxon>
        <taxon>Companilactobacillus</taxon>
    </lineage>
</organism>
<reference evidence="1 2" key="1">
    <citation type="submission" date="2019-05" db="EMBL/GenBank/DDBJ databases">
        <title>Genome Sequence of Lactobacillus futsaii Y97, a Potential Probiotic Strain Isolated from the Futsai of Taiwan.</title>
        <authorList>
            <person name="Du X."/>
        </authorList>
    </citation>
    <scope>NUCLEOTIDE SEQUENCE [LARGE SCALE GENOMIC DNA]</scope>
    <source>
        <strain evidence="1 2">Y97</strain>
    </source>
</reference>
<dbReference type="AlphaFoldDB" id="A0A5B7T5Z1"/>
<accession>A0A5B7T5Z1</accession>
<evidence type="ECO:0000313" key="2">
    <source>
        <dbReference type="Proteomes" id="UP000310673"/>
    </source>
</evidence>
<dbReference type="Pfam" id="PF13558">
    <property type="entry name" value="SbcC_Walker_B"/>
    <property type="match status" value="1"/>
</dbReference>
<dbReference type="Proteomes" id="UP000310673">
    <property type="component" value="Chromosome"/>
</dbReference>